<dbReference type="RefSeq" id="WP_119833201.1">
    <property type="nucleotide sequence ID" value="NZ_QYUL01000004.1"/>
</dbReference>
<dbReference type="Proteomes" id="UP000283458">
    <property type="component" value="Unassembled WGS sequence"/>
</dbReference>
<organism evidence="2 3">
    <name type="scientific">Azospirillum cavernae</name>
    <dbReference type="NCBI Taxonomy" id="2320860"/>
    <lineage>
        <taxon>Bacteria</taxon>
        <taxon>Pseudomonadati</taxon>
        <taxon>Pseudomonadota</taxon>
        <taxon>Alphaproteobacteria</taxon>
        <taxon>Rhodospirillales</taxon>
        <taxon>Azospirillaceae</taxon>
        <taxon>Azospirillum</taxon>
    </lineage>
</organism>
<dbReference type="EMBL" id="QYUL01000004">
    <property type="protein sequence ID" value="RJF78059.1"/>
    <property type="molecule type" value="Genomic_DNA"/>
</dbReference>
<gene>
    <name evidence="2" type="ORF">D3877_23290</name>
</gene>
<keyword evidence="3" id="KW-1185">Reference proteome</keyword>
<proteinExistence type="predicted"/>
<reference evidence="2 3" key="1">
    <citation type="submission" date="2018-09" db="EMBL/GenBank/DDBJ databases">
        <authorList>
            <person name="Zhu H."/>
        </authorList>
    </citation>
    <scope>NUCLEOTIDE SEQUENCE [LARGE SCALE GENOMIC DNA]</scope>
    <source>
        <strain evidence="2 3">K2W22B-5</strain>
    </source>
</reference>
<accession>A0A418VPD2</accession>
<comment type="caution">
    <text evidence="2">The sequence shown here is derived from an EMBL/GenBank/DDBJ whole genome shotgun (WGS) entry which is preliminary data.</text>
</comment>
<evidence type="ECO:0008006" key="4">
    <source>
        <dbReference type="Google" id="ProtNLM"/>
    </source>
</evidence>
<feature type="compositionally biased region" description="Basic residues" evidence="1">
    <location>
        <begin position="47"/>
        <end position="61"/>
    </location>
</feature>
<evidence type="ECO:0000256" key="1">
    <source>
        <dbReference type="SAM" id="MobiDB-lite"/>
    </source>
</evidence>
<feature type="region of interest" description="Disordered" evidence="1">
    <location>
        <begin position="47"/>
        <end position="68"/>
    </location>
</feature>
<name>A0A418VPD2_9PROT</name>
<protein>
    <recommendedName>
        <fullName evidence="4">GcrA cell cycle regulator</fullName>
    </recommendedName>
</protein>
<sequence>MGARYNLATLKMMWEAGAPVEDIAKVFDRSPSNIRTACCRHKFRRPAAFKTQQGKKARAVRAAKEQSQ</sequence>
<dbReference type="AlphaFoldDB" id="A0A418VPD2"/>
<evidence type="ECO:0000313" key="2">
    <source>
        <dbReference type="EMBL" id="RJF78059.1"/>
    </source>
</evidence>
<evidence type="ECO:0000313" key="3">
    <source>
        <dbReference type="Proteomes" id="UP000283458"/>
    </source>
</evidence>